<reference evidence="4" key="2">
    <citation type="journal article" date="2021" name="Genome Biol. Evol.">
        <title>Developing a high-quality reference genome for a parasitic bivalve with doubly uniparental inheritance (Bivalvia: Unionida).</title>
        <authorList>
            <person name="Smith C.H."/>
        </authorList>
    </citation>
    <scope>NUCLEOTIDE SEQUENCE</scope>
    <source>
        <strain evidence="4">CHS0354</strain>
        <tissue evidence="4">Mantle</tissue>
    </source>
</reference>
<dbReference type="Pfam" id="PF03184">
    <property type="entry name" value="DDE_1"/>
    <property type="match status" value="1"/>
</dbReference>
<evidence type="ECO:0000256" key="1">
    <source>
        <dbReference type="ARBA" id="ARBA00023125"/>
    </source>
</evidence>
<evidence type="ECO:0000256" key="2">
    <source>
        <dbReference type="SAM" id="MobiDB-lite"/>
    </source>
</evidence>
<evidence type="ECO:0000259" key="3">
    <source>
        <dbReference type="PROSITE" id="PS51253"/>
    </source>
</evidence>
<reference evidence="4" key="1">
    <citation type="journal article" date="2021" name="Genome Biol. Evol.">
        <title>A High-Quality Reference Genome for a Parasitic Bivalve with Doubly Uniparental Inheritance (Bivalvia: Unionida).</title>
        <authorList>
            <person name="Smith C.H."/>
        </authorList>
    </citation>
    <scope>NUCLEOTIDE SEQUENCE</scope>
    <source>
        <strain evidence="4">CHS0354</strain>
    </source>
</reference>
<dbReference type="GO" id="GO:0003677">
    <property type="term" value="F:DNA binding"/>
    <property type="evidence" value="ECO:0007669"/>
    <property type="project" value="UniProtKB-KW"/>
</dbReference>
<feature type="region of interest" description="Disordered" evidence="2">
    <location>
        <begin position="198"/>
        <end position="227"/>
    </location>
</feature>
<dbReference type="InterPro" id="IPR004875">
    <property type="entry name" value="DDE_SF_endonuclease_dom"/>
</dbReference>
<proteinExistence type="predicted"/>
<protein>
    <recommendedName>
        <fullName evidence="3">HTH CENPB-type domain-containing protein</fullName>
    </recommendedName>
</protein>
<evidence type="ECO:0000313" key="5">
    <source>
        <dbReference type="Proteomes" id="UP001195483"/>
    </source>
</evidence>
<dbReference type="InterPro" id="IPR006600">
    <property type="entry name" value="HTH_CenpB_DNA-bd_dom"/>
</dbReference>
<dbReference type="Pfam" id="PF00651">
    <property type="entry name" value="BTB"/>
    <property type="match status" value="1"/>
</dbReference>
<sequence>MDGDVQQFSVDGHADSLVQALYKLWQKDILCDTAISIKGHLQTKVHSVILQVACGRKESWILPQLRPFSLQDPFKSIYCIDLLEEIQPPALISFVKFLYTGELHMSCNLLMSLIKLATFFDHSSLLEICRLYQSMLPVESVDANSIPRKANSEKVRSSLSLDIKHSIQGSDNPFVNFSTEMHNPTDFMSYEEQNADIPLSEDGFDGSEKNDLSWNPEDEDYPSLSASKMRKSIGTSTGLNTKVMSRISELPEHGSTIMRYTEHMSMEDTTAAPKRKKSTYNGTHTQPILETANYMTKKKIMRMRKARHSAPYSSVCDTFVTGKMHFSIFTQEDERRLVEWCIHSTKIGYSIPVSIMQESIKEVLDAAGRETKFKNNVPGHDWCWKFYRRHDKEIGRKDLASTQEGKMSKSERVEIWSSKFIEFLKSIEVEEKAELLGDPARRFTITQRGFAINPKSGDIFKVKDPKNLFLNPNTRETQVTVVGCVNGIGQCLPPLIVYPGVLFLYDPLLGFEEAKMGSTEDGWLDSKIFSTWLQDTFIPKIKKDRIKLPILLFVDGCNTPIPLKIYELCKGQGIILYCIKIFSILIQQPLDLCLFSPLKTSWSKVVRKFGEQNHGEKVTKVNFAQVFKKFWDLQMTKSNIIEAFKESGLYPNKKDKHLLSSGAESAMHSVLSHKQQ</sequence>
<dbReference type="PROSITE" id="PS51253">
    <property type="entry name" value="HTH_CENPB"/>
    <property type="match status" value="1"/>
</dbReference>
<comment type="caution">
    <text evidence="4">The sequence shown here is derived from an EMBL/GenBank/DDBJ whole genome shotgun (WGS) entry which is preliminary data.</text>
</comment>
<dbReference type="InterPro" id="IPR011333">
    <property type="entry name" value="SKP1/BTB/POZ_sf"/>
</dbReference>
<reference evidence="4" key="3">
    <citation type="submission" date="2023-05" db="EMBL/GenBank/DDBJ databases">
        <authorList>
            <person name="Smith C.H."/>
        </authorList>
    </citation>
    <scope>NUCLEOTIDE SEQUENCE</scope>
    <source>
        <strain evidence="4">CHS0354</strain>
        <tissue evidence="4">Mantle</tissue>
    </source>
</reference>
<dbReference type="Pfam" id="PF03221">
    <property type="entry name" value="HTH_Tnp_Tc5"/>
    <property type="match status" value="1"/>
</dbReference>
<organism evidence="4 5">
    <name type="scientific">Potamilus streckersoni</name>
    <dbReference type="NCBI Taxonomy" id="2493646"/>
    <lineage>
        <taxon>Eukaryota</taxon>
        <taxon>Metazoa</taxon>
        <taxon>Spiralia</taxon>
        <taxon>Lophotrochozoa</taxon>
        <taxon>Mollusca</taxon>
        <taxon>Bivalvia</taxon>
        <taxon>Autobranchia</taxon>
        <taxon>Heteroconchia</taxon>
        <taxon>Palaeoheterodonta</taxon>
        <taxon>Unionida</taxon>
        <taxon>Unionoidea</taxon>
        <taxon>Unionidae</taxon>
        <taxon>Ambleminae</taxon>
        <taxon>Lampsilini</taxon>
        <taxon>Potamilus</taxon>
    </lineage>
</organism>
<keyword evidence="5" id="KW-1185">Reference proteome</keyword>
<dbReference type="SUPFAM" id="SSF54695">
    <property type="entry name" value="POZ domain"/>
    <property type="match status" value="1"/>
</dbReference>
<dbReference type="EMBL" id="JAEAOA010002268">
    <property type="protein sequence ID" value="KAK3596669.1"/>
    <property type="molecule type" value="Genomic_DNA"/>
</dbReference>
<accession>A0AAE0W0J3</accession>
<name>A0AAE0W0J3_9BIVA</name>
<dbReference type="AlphaFoldDB" id="A0AAE0W0J3"/>
<gene>
    <name evidence="4" type="ORF">CHS0354_038901</name>
</gene>
<keyword evidence="1" id="KW-0238">DNA-binding</keyword>
<feature type="domain" description="HTH CENPB-type" evidence="3">
    <location>
        <begin position="321"/>
        <end position="396"/>
    </location>
</feature>
<dbReference type="InterPro" id="IPR000210">
    <property type="entry name" value="BTB/POZ_dom"/>
</dbReference>
<dbReference type="Gene3D" id="3.30.710.10">
    <property type="entry name" value="Potassium Channel Kv1.1, Chain A"/>
    <property type="match status" value="1"/>
</dbReference>
<dbReference type="Proteomes" id="UP001195483">
    <property type="component" value="Unassembled WGS sequence"/>
</dbReference>
<evidence type="ECO:0000313" key="4">
    <source>
        <dbReference type="EMBL" id="KAK3596669.1"/>
    </source>
</evidence>